<reference evidence="2" key="1">
    <citation type="journal article" date="2014" name="Int. J. Syst. Evol. Microbiol.">
        <title>Complete genome sequence of Corynebacterium casei LMG S-19264T (=DSM 44701T), isolated from a smear-ripened cheese.</title>
        <authorList>
            <consortium name="US DOE Joint Genome Institute (JGI-PGF)"/>
            <person name="Walter F."/>
            <person name="Albersmeier A."/>
            <person name="Kalinowski J."/>
            <person name="Ruckert C."/>
        </authorList>
    </citation>
    <scope>NUCLEOTIDE SEQUENCE</scope>
    <source>
        <strain evidence="2">KCTC 22164</strain>
    </source>
</reference>
<evidence type="ECO:0000313" key="3">
    <source>
        <dbReference type="Proteomes" id="UP000631300"/>
    </source>
</evidence>
<dbReference type="Proteomes" id="UP000631300">
    <property type="component" value="Unassembled WGS sequence"/>
</dbReference>
<reference evidence="2" key="2">
    <citation type="submission" date="2020-09" db="EMBL/GenBank/DDBJ databases">
        <authorList>
            <person name="Sun Q."/>
            <person name="Kim S."/>
        </authorList>
    </citation>
    <scope>NUCLEOTIDE SEQUENCE</scope>
    <source>
        <strain evidence="2">KCTC 22164</strain>
    </source>
</reference>
<evidence type="ECO:0000259" key="1">
    <source>
        <dbReference type="Pfam" id="PF10137"/>
    </source>
</evidence>
<dbReference type="InterPro" id="IPR019302">
    <property type="entry name" value="CAP12/PCTIR_TIR_dom"/>
</dbReference>
<dbReference type="Pfam" id="PF10137">
    <property type="entry name" value="CAP12-PCTIR_TIR"/>
    <property type="match status" value="1"/>
</dbReference>
<keyword evidence="3" id="KW-1185">Reference proteome</keyword>
<feature type="domain" description="CD-NTase-associated protein 12/Pycsar effector protein TIR" evidence="1">
    <location>
        <begin position="5"/>
        <end position="124"/>
    </location>
</feature>
<evidence type="ECO:0000313" key="2">
    <source>
        <dbReference type="EMBL" id="GGW85058.1"/>
    </source>
</evidence>
<dbReference type="AlphaFoldDB" id="A0A918JJV8"/>
<dbReference type="EMBL" id="BMXP01000003">
    <property type="protein sequence ID" value="GGW85058.1"/>
    <property type="molecule type" value="Genomic_DNA"/>
</dbReference>
<organism evidence="2 3">
    <name type="scientific">Alteromonas halophila</name>
    <dbReference type="NCBI Taxonomy" id="516698"/>
    <lineage>
        <taxon>Bacteria</taxon>
        <taxon>Pseudomonadati</taxon>
        <taxon>Pseudomonadota</taxon>
        <taxon>Gammaproteobacteria</taxon>
        <taxon>Alteromonadales</taxon>
        <taxon>Alteromonadaceae</taxon>
        <taxon>Alteromonas/Salinimonas group</taxon>
        <taxon>Alteromonas</taxon>
    </lineage>
</organism>
<gene>
    <name evidence="2" type="ORF">GCM10007391_18620</name>
</gene>
<sequence>MRKPRIFVASSAESLPIAEAVNVNLDHEFEVTIWKNGTFKLSSSTIDDLVDKSSAVDFALFIFAADDIVSIRNSKKHVVRDNVIFEMGLFVGAIGKSRSFILKPRDVEMHLPTDLLGVTPADYDSNRSDNDFVSATNRACSLIKSEVNQLGLINHASLSETKRLIANPASYQLKEFDFRVLSACLKSHTEKPSGLEFHEINNCLRGLDSSLIHISLIKSERMGFISKSIETDDFKGNDYYTYTITEIGVDTLLENEDALKPKEVSFDFDDDIPF</sequence>
<dbReference type="GO" id="GO:0050135">
    <property type="term" value="F:NADP+ nucleosidase activity"/>
    <property type="evidence" value="ECO:0007669"/>
    <property type="project" value="InterPro"/>
</dbReference>
<accession>A0A918JJV8</accession>
<protein>
    <recommendedName>
        <fullName evidence="1">CD-NTase-associated protein 12/Pycsar effector protein TIR domain-containing protein</fullName>
    </recommendedName>
</protein>
<proteinExistence type="predicted"/>
<comment type="caution">
    <text evidence="2">The sequence shown here is derived from an EMBL/GenBank/DDBJ whole genome shotgun (WGS) entry which is preliminary data.</text>
</comment>
<name>A0A918JJV8_9ALTE</name>
<dbReference type="RefSeq" id="WP_189405662.1">
    <property type="nucleotide sequence ID" value="NZ_BMXP01000003.1"/>
</dbReference>